<dbReference type="EMBL" id="CM051398">
    <property type="protein sequence ID" value="KAJ4718309.1"/>
    <property type="molecule type" value="Genomic_DNA"/>
</dbReference>
<organism evidence="1 2">
    <name type="scientific">Melia azedarach</name>
    <name type="common">Chinaberry tree</name>
    <dbReference type="NCBI Taxonomy" id="155640"/>
    <lineage>
        <taxon>Eukaryota</taxon>
        <taxon>Viridiplantae</taxon>
        <taxon>Streptophyta</taxon>
        <taxon>Embryophyta</taxon>
        <taxon>Tracheophyta</taxon>
        <taxon>Spermatophyta</taxon>
        <taxon>Magnoliopsida</taxon>
        <taxon>eudicotyledons</taxon>
        <taxon>Gunneridae</taxon>
        <taxon>Pentapetalae</taxon>
        <taxon>rosids</taxon>
        <taxon>malvids</taxon>
        <taxon>Sapindales</taxon>
        <taxon>Meliaceae</taxon>
        <taxon>Melia</taxon>
    </lineage>
</organism>
<evidence type="ECO:0000313" key="2">
    <source>
        <dbReference type="Proteomes" id="UP001164539"/>
    </source>
</evidence>
<name>A0ACC1Y5M5_MELAZ</name>
<feature type="non-terminal residue" evidence="1">
    <location>
        <position position="1"/>
    </location>
</feature>
<proteinExistence type="predicted"/>
<dbReference type="Proteomes" id="UP001164539">
    <property type="component" value="Chromosome 5"/>
</dbReference>
<comment type="caution">
    <text evidence="1">The sequence shown here is derived from an EMBL/GenBank/DDBJ whole genome shotgun (WGS) entry which is preliminary data.</text>
</comment>
<reference evidence="1 2" key="1">
    <citation type="journal article" date="2023" name="Science">
        <title>Complex scaffold remodeling in plant triterpene biosynthesis.</title>
        <authorList>
            <person name="De La Pena R."/>
            <person name="Hodgson H."/>
            <person name="Liu J.C."/>
            <person name="Stephenson M.J."/>
            <person name="Martin A.C."/>
            <person name="Owen C."/>
            <person name="Harkess A."/>
            <person name="Leebens-Mack J."/>
            <person name="Jimenez L.E."/>
            <person name="Osbourn A."/>
            <person name="Sattely E.S."/>
        </authorList>
    </citation>
    <scope>NUCLEOTIDE SEQUENCE [LARGE SCALE GENOMIC DNA]</scope>
    <source>
        <strain evidence="2">cv. JPN11</strain>
        <tissue evidence="1">Leaf</tissue>
    </source>
</reference>
<gene>
    <name evidence="1" type="ORF">OWV82_010008</name>
</gene>
<evidence type="ECO:0000313" key="1">
    <source>
        <dbReference type="EMBL" id="KAJ4718309.1"/>
    </source>
</evidence>
<accession>A0ACC1Y5M5</accession>
<keyword evidence="2" id="KW-1185">Reference proteome</keyword>
<sequence length="390" mass="42596">LLLPLFLSSCICTFLRAQCTDSPCSWFFFAPPVTSAVSVTDGLLPNGNFEYGPKPSQLKGTVVTHPNAIPNWKISGYVEYIKSGHKQGDMLLIVPEGAFAIRLGNEASIKQKVKVTKGLFYSITFSAARTCAQEEKLNVSVSPNSEPNDWGILPMQTMYSSNGWDSYAWGFVADASEIEITIHNPGVEEDPACGPLIDSVAIKVLYPPKRTRANMLKNGNFEEGPYIFPNASWGVLIPPKIEDDHSPLPGWIIESLKAVKYLDLTHFSVPEGKRAVELVAGKESALAQVVKTEVGKNYSLTFSMGDAGNACAGTLGVEAYAGRDRIQLSYVSNGKGGFKRAELKFKAVAPRTRIMFLSTYYNMQSDNTGSLCGPVIDDVKLLGIRQKRHV</sequence>
<protein>
    <submittedName>
        <fullName evidence="1">Uncharacterized protein</fullName>
    </submittedName>
</protein>